<dbReference type="AlphaFoldDB" id="X1UI51"/>
<comment type="caution">
    <text evidence="1">The sequence shown here is derived from an EMBL/GenBank/DDBJ whole genome shotgun (WGS) entry which is preliminary data.</text>
</comment>
<name>X1UI51_9ZZZZ</name>
<feature type="non-terminal residue" evidence="1">
    <location>
        <position position="272"/>
    </location>
</feature>
<protein>
    <submittedName>
        <fullName evidence="1">Uncharacterized protein</fullName>
    </submittedName>
</protein>
<organism evidence="1">
    <name type="scientific">marine sediment metagenome</name>
    <dbReference type="NCBI Taxonomy" id="412755"/>
    <lineage>
        <taxon>unclassified sequences</taxon>
        <taxon>metagenomes</taxon>
        <taxon>ecological metagenomes</taxon>
    </lineage>
</organism>
<gene>
    <name evidence="1" type="ORF">S12H4_34580</name>
</gene>
<feature type="non-terminal residue" evidence="1">
    <location>
        <position position="1"/>
    </location>
</feature>
<reference evidence="1" key="1">
    <citation type="journal article" date="2014" name="Front. Microbiol.">
        <title>High frequency of phylogenetically diverse reductive dehalogenase-homologous genes in deep subseafloor sedimentary metagenomes.</title>
        <authorList>
            <person name="Kawai M."/>
            <person name="Futagami T."/>
            <person name="Toyoda A."/>
            <person name="Takaki Y."/>
            <person name="Nishi S."/>
            <person name="Hori S."/>
            <person name="Arai W."/>
            <person name="Tsubouchi T."/>
            <person name="Morono Y."/>
            <person name="Uchiyama I."/>
            <person name="Ito T."/>
            <person name="Fujiyama A."/>
            <person name="Inagaki F."/>
            <person name="Takami H."/>
        </authorList>
    </citation>
    <scope>NUCLEOTIDE SEQUENCE</scope>
    <source>
        <strain evidence="1">Expedition CK06-06</strain>
    </source>
</reference>
<dbReference type="EMBL" id="BARW01020475">
    <property type="protein sequence ID" value="GAI92029.1"/>
    <property type="molecule type" value="Genomic_DNA"/>
</dbReference>
<evidence type="ECO:0000313" key="1">
    <source>
        <dbReference type="EMBL" id="GAI92029.1"/>
    </source>
</evidence>
<proteinExistence type="predicted"/>
<sequence>FNIPMRGFHEREITQLLEDLADKLQGYPGGELSEKVQLFTQQGKVSGEELKALIENELQQKAKDVGGLFKERIFSVMGRDVTDNGVEYRCVSDKPWSGYNWYQRGFKSLNEFNIDRSFNKDTLASVIYHEYEHHVSNLWREQMYHDTGNIELSIVPMHTGRCVISEGTADTARDFLGIVEGDERTQIVNTISVLRRITSINAAIMLNAENKTREDAISYMIERGLRDADSAKGSIAFIVPFQSDERPNFYAPYVFTYFFGRTDFVLPTFQKA</sequence>
<accession>X1UI51</accession>